<evidence type="ECO:0000256" key="3">
    <source>
        <dbReference type="PROSITE-ProRule" id="PRU00267"/>
    </source>
</evidence>
<feature type="compositionally biased region" description="Low complexity" evidence="4">
    <location>
        <begin position="210"/>
        <end position="220"/>
    </location>
</feature>
<dbReference type="PROSITE" id="PS50048">
    <property type="entry name" value="ZN2_CY6_FUNGAL_2"/>
    <property type="match status" value="1"/>
</dbReference>
<feature type="region of interest" description="Disordered" evidence="4">
    <location>
        <begin position="79"/>
        <end position="115"/>
    </location>
</feature>
<accession>A0ABR4AKL3</accession>
<comment type="caution">
    <text evidence="8">The sequence shown here is derived from an EMBL/GenBank/DDBJ whole genome shotgun (WGS) entry which is preliminary data.</text>
</comment>
<evidence type="ECO:0000313" key="8">
    <source>
        <dbReference type="EMBL" id="KAL2046310.1"/>
    </source>
</evidence>
<keyword evidence="1" id="KW-0479">Metal-binding</keyword>
<dbReference type="SUPFAM" id="SSF47095">
    <property type="entry name" value="HMG-box"/>
    <property type="match status" value="1"/>
</dbReference>
<dbReference type="PANTHER" id="PTHR47654">
    <property type="entry name" value="ZN(II)2CYS6 TRANSCRIPTION FACTOR (EUROFUNG)-RELATED"/>
    <property type="match status" value="1"/>
</dbReference>
<evidence type="ECO:0000256" key="4">
    <source>
        <dbReference type="SAM" id="MobiDB-lite"/>
    </source>
</evidence>
<dbReference type="Pfam" id="PF04082">
    <property type="entry name" value="Fungal_trans"/>
    <property type="match status" value="1"/>
</dbReference>
<feature type="region of interest" description="Disordered" evidence="4">
    <location>
        <begin position="675"/>
        <end position="704"/>
    </location>
</feature>
<dbReference type="InterPro" id="IPR036910">
    <property type="entry name" value="HMG_box_dom_sf"/>
</dbReference>
<dbReference type="SUPFAM" id="SSF47769">
    <property type="entry name" value="SAM/Pointed domain"/>
    <property type="match status" value="1"/>
</dbReference>
<evidence type="ECO:0000259" key="7">
    <source>
        <dbReference type="PROSITE" id="PS50118"/>
    </source>
</evidence>
<dbReference type="PANTHER" id="PTHR47654:SF5">
    <property type="entry name" value="TRANSCRIPTION FACTOR DOMAIN-CONTAINING PROTEIN"/>
    <property type="match status" value="1"/>
</dbReference>
<feature type="region of interest" description="Disordered" evidence="4">
    <location>
        <begin position="1043"/>
        <end position="1065"/>
    </location>
</feature>
<feature type="region of interest" description="Disordered" evidence="4">
    <location>
        <begin position="196"/>
        <end position="276"/>
    </location>
</feature>
<dbReference type="InterPro" id="IPR053230">
    <property type="entry name" value="Trans_reg_galc"/>
</dbReference>
<dbReference type="CDD" id="cd00067">
    <property type="entry name" value="GAL4"/>
    <property type="match status" value="1"/>
</dbReference>
<dbReference type="Gene3D" id="1.10.30.10">
    <property type="entry name" value="High mobility group box domain"/>
    <property type="match status" value="1"/>
</dbReference>
<evidence type="ECO:0000256" key="1">
    <source>
        <dbReference type="ARBA" id="ARBA00022723"/>
    </source>
</evidence>
<feature type="compositionally biased region" description="Basic and acidic residues" evidence="4">
    <location>
        <begin position="368"/>
        <end position="380"/>
    </location>
</feature>
<dbReference type="Pfam" id="PF00536">
    <property type="entry name" value="SAM_1"/>
    <property type="match status" value="1"/>
</dbReference>
<evidence type="ECO:0008006" key="10">
    <source>
        <dbReference type="Google" id="ProtNLM"/>
    </source>
</evidence>
<dbReference type="InterPro" id="IPR007219">
    <property type="entry name" value="XnlR_reg_dom"/>
</dbReference>
<dbReference type="PROSITE" id="PS50105">
    <property type="entry name" value="SAM_DOMAIN"/>
    <property type="match status" value="1"/>
</dbReference>
<dbReference type="SMART" id="SM00066">
    <property type="entry name" value="GAL4"/>
    <property type="match status" value="1"/>
</dbReference>
<keyword evidence="2 3" id="KW-0539">Nucleus</keyword>
<reference evidence="8 9" key="1">
    <citation type="submission" date="2024-09" db="EMBL/GenBank/DDBJ databases">
        <title>Rethinking Asexuality: The Enigmatic Case of Functional Sexual Genes in Lepraria (Stereocaulaceae).</title>
        <authorList>
            <person name="Doellman M."/>
            <person name="Sun Y."/>
            <person name="Barcenas-Pena A."/>
            <person name="Lumbsch H.T."/>
            <person name="Grewe F."/>
        </authorList>
    </citation>
    <scope>NUCLEOTIDE SEQUENCE [LARGE SCALE GENOMIC DNA]</scope>
    <source>
        <strain evidence="8 9">Mercado 3170</strain>
    </source>
</reference>
<dbReference type="Gene3D" id="4.10.240.10">
    <property type="entry name" value="Zn(2)-C6 fungal-type DNA-binding domain"/>
    <property type="match status" value="1"/>
</dbReference>
<dbReference type="EMBL" id="JBEFKJ010000004">
    <property type="protein sequence ID" value="KAL2046310.1"/>
    <property type="molecule type" value="Genomic_DNA"/>
</dbReference>
<dbReference type="Gene3D" id="1.10.150.50">
    <property type="entry name" value="Transcription Factor, Ets-1"/>
    <property type="match status" value="1"/>
</dbReference>
<dbReference type="SMART" id="SM00398">
    <property type="entry name" value="HMG"/>
    <property type="match status" value="1"/>
</dbReference>
<dbReference type="SUPFAM" id="SSF57701">
    <property type="entry name" value="Zn2/Cys6 DNA-binding domain"/>
    <property type="match status" value="1"/>
</dbReference>
<dbReference type="Pfam" id="PF00505">
    <property type="entry name" value="HMG_box"/>
    <property type="match status" value="1"/>
</dbReference>
<evidence type="ECO:0000259" key="6">
    <source>
        <dbReference type="PROSITE" id="PS50105"/>
    </source>
</evidence>
<feature type="region of interest" description="Disordered" evidence="4">
    <location>
        <begin position="356"/>
        <end position="406"/>
    </location>
</feature>
<dbReference type="PROSITE" id="PS50118">
    <property type="entry name" value="HMG_BOX_2"/>
    <property type="match status" value="1"/>
</dbReference>
<feature type="DNA-binding region" description="HMG box" evidence="3">
    <location>
        <begin position="112"/>
        <end position="178"/>
    </location>
</feature>
<dbReference type="Proteomes" id="UP001590950">
    <property type="component" value="Unassembled WGS sequence"/>
</dbReference>
<name>A0ABR4AKL3_9LECA</name>
<keyword evidence="3" id="KW-0238">DNA-binding</keyword>
<proteinExistence type="predicted"/>
<feature type="domain" description="SAM" evidence="6">
    <location>
        <begin position="1"/>
        <end position="62"/>
    </location>
</feature>
<dbReference type="Pfam" id="PF00172">
    <property type="entry name" value="Zn_clus"/>
    <property type="match status" value="1"/>
</dbReference>
<dbReference type="PRINTS" id="PR00755">
    <property type="entry name" value="AFLATOXINBRP"/>
</dbReference>
<evidence type="ECO:0000313" key="9">
    <source>
        <dbReference type="Proteomes" id="UP001590950"/>
    </source>
</evidence>
<dbReference type="InterPro" id="IPR036864">
    <property type="entry name" value="Zn2-C6_fun-type_DNA-bd_sf"/>
</dbReference>
<gene>
    <name evidence="8" type="ORF">N7G274_001757</name>
</gene>
<dbReference type="InterPro" id="IPR009071">
    <property type="entry name" value="HMG_box_dom"/>
</dbReference>
<feature type="compositionally biased region" description="Polar residues" evidence="4">
    <location>
        <begin position="678"/>
        <end position="690"/>
    </location>
</feature>
<dbReference type="PROSITE" id="PS00463">
    <property type="entry name" value="ZN2_CY6_FUNGAL_1"/>
    <property type="match status" value="1"/>
</dbReference>
<feature type="compositionally biased region" description="Polar residues" evidence="4">
    <location>
        <begin position="229"/>
        <end position="240"/>
    </location>
</feature>
<dbReference type="InterPro" id="IPR001660">
    <property type="entry name" value="SAM"/>
</dbReference>
<dbReference type="CDD" id="cd21994">
    <property type="entry name" value="HMG-box_SSRP1-like"/>
    <property type="match status" value="1"/>
</dbReference>
<protein>
    <recommendedName>
        <fullName evidence="10">Zn(2)-C6 fungal-type domain-containing protein</fullName>
    </recommendedName>
</protein>
<keyword evidence="9" id="KW-1185">Reference proteome</keyword>
<dbReference type="CDD" id="cd09487">
    <property type="entry name" value="SAM_superfamily"/>
    <property type="match status" value="1"/>
</dbReference>
<dbReference type="InterPro" id="IPR013761">
    <property type="entry name" value="SAM/pointed_sf"/>
</dbReference>
<evidence type="ECO:0000259" key="5">
    <source>
        <dbReference type="PROSITE" id="PS50048"/>
    </source>
</evidence>
<dbReference type="SMART" id="SM00906">
    <property type="entry name" value="Fungal_trans"/>
    <property type="match status" value="1"/>
</dbReference>
<dbReference type="InterPro" id="IPR001138">
    <property type="entry name" value="Zn2Cys6_DnaBD"/>
</dbReference>
<evidence type="ECO:0000256" key="2">
    <source>
        <dbReference type="ARBA" id="ARBA00023242"/>
    </source>
</evidence>
<feature type="domain" description="Zn(2)-C6 fungal-type" evidence="5">
    <location>
        <begin position="284"/>
        <end position="314"/>
    </location>
</feature>
<feature type="domain" description="HMG box" evidence="7">
    <location>
        <begin position="112"/>
        <end position="178"/>
    </location>
</feature>
<organism evidence="8 9">
    <name type="scientific">Stereocaulon virgatum</name>
    <dbReference type="NCBI Taxonomy" id="373712"/>
    <lineage>
        <taxon>Eukaryota</taxon>
        <taxon>Fungi</taxon>
        <taxon>Dikarya</taxon>
        <taxon>Ascomycota</taxon>
        <taxon>Pezizomycotina</taxon>
        <taxon>Lecanoromycetes</taxon>
        <taxon>OSLEUM clade</taxon>
        <taxon>Lecanoromycetidae</taxon>
        <taxon>Lecanorales</taxon>
        <taxon>Lecanorineae</taxon>
        <taxon>Stereocaulaceae</taxon>
        <taxon>Stereocaulon</taxon>
    </lineage>
</organism>
<feature type="compositionally biased region" description="Gly residues" evidence="4">
    <location>
        <begin position="1051"/>
        <end position="1065"/>
    </location>
</feature>
<dbReference type="CDD" id="cd12148">
    <property type="entry name" value="fungal_TF_MHR"/>
    <property type="match status" value="1"/>
</dbReference>
<sequence>MGDLELTLSWLGMSKYLERFEEAGFDSWETILEITENDLEILNVDLGHRRKLQKEIANTKRLAQDPAFVQPLYGITPQDPLPGASLSSSSDALQVPSKRGYRHHPKPDSNAPERPYSAYVMFSNHTREQLKNDSLSFTELSKQVGERWQSLTQEEKECWKQKAAVPWEKYKSDMAEYQKTAEYREYQKYQNEFKAAQAAKNPEKKPPPSQRQSPASSRMSGSYRLHYRGTSSKSISQRQPAPTVGYLGDSSSQTPKLPIKRLKKEDDERWAGSDATRSTRVGQACESCRQRKIKCYGEQPTCRHCRENGLKCIYDTGRRGQRRKQDENLWEKLKTYEELLLRFVDQVDDDDQRSIQDALRLPPQLENSRGEFRLGTRSRETSSSSSHNGGGSEASGVGSMGSTDRVNQDEFTQDEGQAFLGQASEARWMQRLRRELNPMYPQTTGQAQAQGLESQNPNPYCEDMDTSIVGHQIDPFSLPLKSTADALVDSYFSTVHLSFPVINKVDFMFQYDQLARTIDPVNYPDRTFISELQLVFAIGAVHAHLTESHWAGDGRDHMLYFAQARMQAVETGILNDTCYLGQVQVFGLGSMYLLATDQINRAWNLTGLAIRSAQSLGLHLKDVSSSLPASERRLRAQIWFAICSLETMLTVMTGRPSMISNRDCSVRIRHALVEGEPSSATSPSDVSHGTSAMEHGTQASSHGLSESAHASVRGFLLEHSTTPVASTYFMHYTEVGALAKEVVGELYHPGIRQLKWNLVQAKIEKFDKRLLQWRESLLPPFNVATASENPEIESCRVALRILFHSCRTIINRPCLCRLDRVADQSSVSKQKNRNAANKCVDAARAVLDLILNKPESTVLQNGVMWWMLLHHLKRALTVLLLELAFRAEHMPANAADMLAQAKQAVVWLSGLSRSSPSARRTWITMTRLLFPAAQKVGGDTSDIIAAPEVMFSGPTFDLQRHPQLSELHPQEPSLQPGMGPYDVMNLNMFTQPRGYGGEGQYFGDLTARSELDQFGFLREEGGVGSFFPMGGGEGDDQQQMAYGGDQYLDFGGEGSGQGPYSGQQG</sequence>